<comment type="caution">
    <text evidence="1">The sequence shown here is derived from an EMBL/GenBank/DDBJ whole genome shotgun (WGS) entry which is preliminary data.</text>
</comment>
<reference evidence="1 2" key="1">
    <citation type="submission" date="2019-05" db="EMBL/GenBank/DDBJ databases">
        <title>Another draft genome of Portunus trituberculatus and its Hox gene families provides insights of decapod evolution.</title>
        <authorList>
            <person name="Jeong J.-H."/>
            <person name="Song I."/>
            <person name="Kim S."/>
            <person name="Choi T."/>
            <person name="Kim D."/>
            <person name="Ryu S."/>
            <person name="Kim W."/>
        </authorList>
    </citation>
    <scope>NUCLEOTIDE SEQUENCE [LARGE SCALE GENOMIC DNA]</scope>
    <source>
        <tissue evidence="1">Muscle</tissue>
    </source>
</reference>
<dbReference type="Proteomes" id="UP000324222">
    <property type="component" value="Unassembled WGS sequence"/>
</dbReference>
<organism evidence="1 2">
    <name type="scientific">Portunus trituberculatus</name>
    <name type="common">Swimming crab</name>
    <name type="synonym">Neptunus trituberculatus</name>
    <dbReference type="NCBI Taxonomy" id="210409"/>
    <lineage>
        <taxon>Eukaryota</taxon>
        <taxon>Metazoa</taxon>
        <taxon>Ecdysozoa</taxon>
        <taxon>Arthropoda</taxon>
        <taxon>Crustacea</taxon>
        <taxon>Multicrustacea</taxon>
        <taxon>Malacostraca</taxon>
        <taxon>Eumalacostraca</taxon>
        <taxon>Eucarida</taxon>
        <taxon>Decapoda</taxon>
        <taxon>Pleocyemata</taxon>
        <taxon>Brachyura</taxon>
        <taxon>Eubrachyura</taxon>
        <taxon>Portunoidea</taxon>
        <taxon>Portunidae</taxon>
        <taxon>Portuninae</taxon>
        <taxon>Portunus</taxon>
    </lineage>
</organism>
<evidence type="ECO:0000313" key="1">
    <source>
        <dbReference type="EMBL" id="MPC46661.1"/>
    </source>
</evidence>
<dbReference type="EMBL" id="VSRR010007315">
    <property type="protein sequence ID" value="MPC46661.1"/>
    <property type="molecule type" value="Genomic_DNA"/>
</dbReference>
<accession>A0A5B7FHD7</accession>
<dbReference type="AlphaFoldDB" id="A0A5B7FHD7"/>
<gene>
    <name evidence="1" type="ORF">E2C01_040386</name>
</gene>
<proteinExistence type="predicted"/>
<evidence type="ECO:0000313" key="2">
    <source>
        <dbReference type="Proteomes" id="UP000324222"/>
    </source>
</evidence>
<name>A0A5B7FHD7_PORTR</name>
<protein>
    <submittedName>
        <fullName evidence="1">Uncharacterized protein</fullName>
    </submittedName>
</protein>
<sequence>MRRNTAKQGRPWKVHAALHLREPHGGSAQDVIPGPPVDCQRGSAPVVAPGWCAILPRLTVSSQRMGQAVYSLISGDATS</sequence>
<keyword evidence="2" id="KW-1185">Reference proteome</keyword>